<dbReference type="AlphaFoldDB" id="A0A392T3R1"/>
<evidence type="ECO:0000313" key="8">
    <source>
        <dbReference type="Proteomes" id="UP000265520"/>
    </source>
</evidence>
<comment type="similarity">
    <text evidence="2">Belongs to the MAP70 family.</text>
</comment>
<evidence type="ECO:0000256" key="3">
    <source>
        <dbReference type="ARBA" id="ARBA00022490"/>
    </source>
</evidence>
<reference evidence="7 8" key="1">
    <citation type="journal article" date="2018" name="Front. Plant Sci.">
        <title>Red Clover (Trifolium pratense) and Zigzag Clover (T. medium) - A Picture of Genomic Similarities and Differences.</title>
        <authorList>
            <person name="Dluhosova J."/>
            <person name="Istvanek J."/>
            <person name="Nedelnik J."/>
            <person name="Repkova J."/>
        </authorList>
    </citation>
    <scope>NUCLEOTIDE SEQUENCE [LARGE SCALE GENOMIC DNA]</scope>
    <source>
        <strain evidence="8">cv. 10/8</strain>
        <tissue evidence="7">Leaf</tissue>
    </source>
</reference>
<dbReference type="GO" id="GO:0008017">
    <property type="term" value="F:microtubule binding"/>
    <property type="evidence" value="ECO:0007669"/>
    <property type="project" value="InterPro"/>
</dbReference>
<dbReference type="Proteomes" id="UP000265520">
    <property type="component" value="Unassembled WGS sequence"/>
</dbReference>
<accession>A0A392T3R1</accession>
<dbReference type="InterPro" id="IPR009768">
    <property type="entry name" value="MAP70"/>
</dbReference>
<comment type="caution">
    <text evidence="7">The sequence shown here is derived from an EMBL/GenBank/DDBJ whole genome shotgun (WGS) entry which is preliminary data.</text>
</comment>
<proteinExistence type="inferred from homology"/>
<evidence type="ECO:0000256" key="1">
    <source>
        <dbReference type="ARBA" id="ARBA00004245"/>
    </source>
</evidence>
<organism evidence="7 8">
    <name type="scientific">Trifolium medium</name>
    <dbReference type="NCBI Taxonomy" id="97028"/>
    <lineage>
        <taxon>Eukaryota</taxon>
        <taxon>Viridiplantae</taxon>
        <taxon>Streptophyta</taxon>
        <taxon>Embryophyta</taxon>
        <taxon>Tracheophyta</taxon>
        <taxon>Spermatophyta</taxon>
        <taxon>Magnoliopsida</taxon>
        <taxon>eudicotyledons</taxon>
        <taxon>Gunneridae</taxon>
        <taxon>Pentapetalae</taxon>
        <taxon>rosids</taxon>
        <taxon>fabids</taxon>
        <taxon>Fabales</taxon>
        <taxon>Fabaceae</taxon>
        <taxon>Papilionoideae</taxon>
        <taxon>50 kb inversion clade</taxon>
        <taxon>NPAAA clade</taxon>
        <taxon>Hologalegina</taxon>
        <taxon>IRL clade</taxon>
        <taxon>Trifolieae</taxon>
        <taxon>Trifolium</taxon>
    </lineage>
</organism>
<keyword evidence="3" id="KW-0963">Cytoplasm</keyword>
<keyword evidence="6" id="KW-0206">Cytoskeleton</keyword>
<evidence type="ECO:0000256" key="4">
    <source>
        <dbReference type="ARBA" id="ARBA00022701"/>
    </source>
</evidence>
<dbReference type="Pfam" id="PF07058">
    <property type="entry name" value="MAP70"/>
    <property type="match status" value="1"/>
</dbReference>
<dbReference type="GO" id="GO:0007010">
    <property type="term" value="P:cytoskeleton organization"/>
    <property type="evidence" value="ECO:0007669"/>
    <property type="project" value="InterPro"/>
</dbReference>
<feature type="non-terminal residue" evidence="7">
    <location>
        <position position="28"/>
    </location>
</feature>
<keyword evidence="4" id="KW-0493">Microtubule</keyword>
<sequence length="28" mass="3333">MDVDEFVNLLHGSNPMKVEFNRLENEVR</sequence>
<evidence type="ECO:0000313" key="7">
    <source>
        <dbReference type="EMBL" id="MCI55134.1"/>
    </source>
</evidence>
<keyword evidence="8" id="KW-1185">Reference proteome</keyword>
<evidence type="ECO:0000256" key="2">
    <source>
        <dbReference type="ARBA" id="ARBA00008825"/>
    </source>
</evidence>
<name>A0A392T3R1_9FABA</name>
<evidence type="ECO:0000256" key="6">
    <source>
        <dbReference type="ARBA" id="ARBA00023212"/>
    </source>
</evidence>
<protein>
    <submittedName>
        <fullName evidence="7">Microtubule-associated protein 70-2-like</fullName>
    </submittedName>
</protein>
<keyword evidence="5" id="KW-0175">Coiled coil</keyword>
<evidence type="ECO:0000256" key="5">
    <source>
        <dbReference type="ARBA" id="ARBA00023054"/>
    </source>
</evidence>
<dbReference type="EMBL" id="LXQA010491278">
    <property type="protein sequence ID" value="MCI55134.1"/>
    <property type="molecule type" value="Genomic_DNA"/>
</dbReference>
<dbReference type="GO" id="GO:0005874">
    <property type="term" value="C:microtubule"/>
    <property type="evidence" value="ECO:0007669"/>
    <property type="project" value="UniProtKB-KW"/>
</dbReference>
<comment type="subcellular location">
    <subcellularLocation>
        <location evidence="1">Cytoplasm</location>
        <location evidence="1">Cytoskeleton</location>
    </subcellularLocation>
</comment>